<dbReference type="OrthoDB" id="421226at2759"/>
<dbReference type="SUPFAM" id="SSF51206">
    <property type="entry name" value="cAMP-binding domain-like"/>
    <property type="match status" value="2"/>
</dbReference>
<evidence type="ECO:0000256" key="2">
    <source>
        <dbReference type="ARBA" id="ARBA00022692"/>
    </source>
</evidence>
<sequence length="1132" mass="117252">MDVGGDGSGTEVEQFWAATRDGLQRRLQSRDLLRQTRKLRRELSAGPGADYADTLFIPISQSDNRKRHQRSCRPLLVLPSNPHKRRWDMAVVAMAAYTIVAIPWRAAFAPEYLAEPGWFDLGVDICFGADILLCLCTAYHDEDVLVDAGSSIVRHYISTWFIPDVTAAIPWHLVLSALPASDAAPLPRGLLTMRLTSLLKLGRASHLKRKTVQLHQWGKHLLQSMSLRLLALLCKIYFAAHIICCGWHLVSGCDAAAAAAAPPSPARWRKCGGDTPHSRYLASIYWTITTIMTVGYGDISPTTSGERAYALLIESVGATALGFIISMVMAIVEAQEPHDSARAARFRAADACAARRRLPAALRHSIAQHLTQYYATPGLLRQEQAGGGGGGGGADADLPRELHCALACAAHRRTMARMAALQALLCDGGGGGGAAAVADIVRALRPMTARAGEVILNAQQPTLQLYFISEGRVEGTEPPRSAAAAAAAAAAGARAAPWPLVVTLSGGCEFELAAALHVRAARLRYAAALPTHLLWLDSGALRSAAARHAAAGAALAAHAAAQEAAVAAAIASGPARTEDLRLTKVLALEDWQVRRSSGAAAAAAAAAAEVRARSGDDARAHVRSARPARQRGGGSGSSSSAQRAAAAECQSGGGGGGGRGERRCVGVGGEGGAASGSGGGGGGDGGGNGGRGGSGGSGSGGGGGGDGDSGSSTGSSSGSRGDLVESLETAQDLLRRGIVLPGHPLKVRWDALVGACIVYGVVTVPLRMGLRGALSGAAWSRLDAAADACFAIDIAATFRTAYATGGGLIVTVPAMIARRYVRGWLAVDALSTFPFDRIVTATSGSGSGGGALRMLKLVRVMRLVRLVRLLKLFRRGGPPGTDVAGAGARGGNKAVMRGLQLMLMLAFLGHIVGCMWSAVAMSEAVGGAADTWWVALGLAVEDVGGRYIASVYWAFTTTTTTGYGDVLPLNDRERAYAMATMLLGGIVFGYIVGNVSTLASDLDGQAATDTETLVVLSAYLEDRRVPPPLARCVKLHMEFQLAQGGARSGDCAFAAALSPKLQAEVTLQSCRAVLPKLAVFRGQDRGLTAHVLALMQPRLYPSGTLIINPSHAARSGGGGGGIHFVVAGTAEV</sequence>
<feature type="compositionally biased region" description="Basic and acidic residues" evidence="5">
    <location>
        <begin position="611"/>
        <end position="620"/>
    </location>
</feature>
<keyword evidence="9" id="KW-1185">Reference proteome</keyword>
<dbReference type="AlphaFoldDB" id="A0A836C877"/>
<dbReference type="SUPFAM" id="SSF81324">
    <property type="entry name" value="Voltage-gated potassium channels"/>
    <property type="match status" value="2"/>
</dbReference>
<feature type="region of interest" description="Disordered" evidence="5">
    <location>
        <begin position="611"/>
        <end position="724"/>
    </location>
</feature>
<evidence type="ECO:0000259" key="7">
    <source>
        <dbReference type="Pfam" id="PF00520"/>
    </source>
</evidence>
<feature type="compositionally biased region" description="Low complexity" evidence="5">
    <location>
        <begin position="637"/>
        <end position="650"/>
    </location>
</feature>
<evidence type="ECO:0000256" key="3">
    <source>
        <dbReference type="ARBA" id="ARBA00022989"/>
    </source>
</evidence>
<dbReference type="PANTHER" id="PTHR10217:SF435">
    <property type="entry name" value="POTASSIUM VOLTAGE-GATED CHANNEL PROTEIN EAG"/>
    <property type="match status" value="1"/>
</dbReference>
<evidence type="ECO:0000256" key="4">
    <source>
        <dbReference type="ARBA" id="ARBA00023136"/>
    </source>
</evidence>
<keyword evidence="3 6" id="KW-1133">Transmembrane helix</keyword>
<feature type="transmembrane region" description="Helical" evidence="6">
    <location>
        <begin position="901"/>
        <end position="920"/>
    </location>
</feature>
<dbReference type="GO" id="GO:0005886">
    <property type="term" value="C:plasma membrane"/>
    <property type="evidence" value="ECO:0007669"/>
    <property type="project" value="TreeGrafter"/>
</dbReference>
<evidence type="ECO:0000313" key="9">
    <source>
        <dbReference type="Proteomes" id="UP000664859"/>
    </source>
</evidence>
<reference evidence="8" key="1">
    <citation type="submission" date="2021-02" db="EMBL/GenBank/DDBJ databases">
        <title>First Annotated Genome of the Yellow-green Alga Tribonema minus.</title>
        <authorList>
            <person name="Mahan K.M."/>
        </authorList>
    </citation>
    <scope>NUCLEOTIDE SEQUENCE</scope>
    <source>
        <strain evidence="8">UTEX B ZZ1240</strain>
    </source>
</reference>
<comment type="subcellular location">
    <subcellularLocation>
        <location evidence="1">Membrane</location>
        <topology evidence="1">Multi-pass membrane protein</topology>
    </subcellularLocation>
</comment>
<dbReference type="InterPro" id="IPR003280">
    <property type="entry name" value="2pore_dom_K_chnl"/>
</dbReference>
<dbReference type="InterPro" id="IPR005821">
    <property type="entry name" value="Ion_trans_dom"/>
</dbReference>
<dbReference type="Proteomes" id="UP000664859">
    <property type="component" value="Unassembled WGS sequence"/>
</dbReference>
<dbReference type="GO" id="GO:0042391">
    <property type="term" value="P:regulation of membrane potential"/>
    <property type="evidence" value="ECO:0007669"/>
    <property type="project" value="TreeGrafter"/>
</dbReference>
<dbReference type="Gene3D" id="1.10.287.70">
    <property type="match status" value="2"/>
</dbReference>
<dbReference type="InterPro" id="IPR050818">
    <property type="entry name" value="KCNH_animal-type"/>
</dbReference>
<dbReference type="PRINTS" id="PR01333">
    <property type="entry name" value="2POREKCHANEL"/>
</dbReference>
<evidence type="ECO:0000256" key="6">
    <source>
        <dbReference type="SAM" id="Phobius"/>
    </source>
</evidence>
<dbReference type="Pfam" id="PF00520">
    <property type="entry name" value="Ion_trans"/>
    <property type="match status" value="2"/>
</dbReference>
<keyword evidence="4 6" id="KW-0472">Membrane</keyword>
<proteinExistence type="predicted"/>
<dbReference type="EMBL" id="JAFCMP010000538">
    <property type="protein sequence ID" value="KAG5176259.1"/>
    <property type="molecule type" value="Genomic_DNA"/>
</dbReference>
<accession>A0A836C877</accession>
<dbReference type="GO" id="GO:0005249">
    <property type="term" value="F:voltage-gated potassium channel activity"/>
    <property type="evidence" value="ECO:0007669"/>
    <property type="project" value="TreeGrafter"/>
</dbReference>
<name>A0A836C877_9STRA</name>
<protein>
    <recommendedName>
        <fullName evidence="7">Ion transport domain-containing protein</fullName>
    </recommendedName>
</protein>
<feature type="domain" description="Ion transport" evidence="7">
    <location>
        <begin position="749"/>
        <end position="998"/>
    </location>
</feature>
<dbReference type="PANTHER" id="PTHR10217">
    <property type="entry name" value="VOLTAGE AND LIGAND GATED POTASSIUM CHANNEL"/>
    <property type="match status" value="1"/>
</dbReference>
<evidence type="ECO:0000256" key="1">
    <source>
        <dbReference type="ARBA" id="ARBA00004141"/>
    </source>
</evidence>
<feature type="compositionally biased region" description="Low complexity" evidence="5">
    <location>
        <begin position="709"/>
        <end position="721"/>
    </location>
</feature>
<feature type="compositionally biased region" description="Gly residues" evidence="5">
    <location>
        <begin position="666"/>
        <end position="708"/>
    </location>
</feature>
<feature type="transmembrane region" description="Helical" evidence="6">
    <location>
        <begin position="932"/>
        <end position="955"/>
    </location>
</feature>
<feature type="transmembrane region" description="Helical" evidence="6">
    <location>
        <begin position="975"/>
        <end position="993"/>
    </location>
</feature>
<evidence type="ECO:0000256" key="5">
    <source>
        <dbReference type="SAM" id="MobiDB-lite"/>
    </source>
</evidence>
<evidence type="ECO:0000313" key="8">
    <source>
        <dbReference type="EMBL" id="KAG5176259.1"/>
    </source>
</evidence>
<feature type="non-terminal residue" evidence="8">
    <location>
        <position position="1"/>
    </location>
</feature>
<gene>
    <name evidence="8" type="ORF">JKP88DRAFT_171308</name>
</gene>
<feature type="domain" description="Ion transport" evidence="7">
    <location>
        <begin position="85"/>
        <end position="323"/>
    </location>
</feature>
<comment type="caution">
    <text evidence="8">The sequence shown here is derived from an EMBL/GenBank/DDBJ whole genome shotgun (WGS) entry which is preliminary data.</text>
</comment>
<dbReference type="InterPro" id="IPR018490">
    <property type="entry name" value="cNMP-bd_dom_sf"/>
</dbReference>
<keyword evidence="2 6" id="KW-0812">Transmembrane</keyword>
<organism evidence="8 9">
    <name type="scientific">Tribonema minus</name>
    <dbReference type="NCBI Taxonomy" id="303371"/>
    <lineage>
        <taxon>Eukaryota</taxon>
        <taxon>Sar</taxon>
        <taxon>Stramenopiles</taxon>
        <taxon>Ochrophyta</taxon>
        <taxon>PX clade</taxon>
        <taxon>Xanthophyceae</taxon>
        <taxon>Tribonematales</taxon>
        <taxon>Tribonemataceae</taxon>
        <taxon>Tribonema</taxon>
    </lineage>
</organism>